<organism evidence="2 3">
    <name type="scientific">Segatella copri</name>
    <dbReference type="NCBI Taxonomy" id="165179"/>
    <lineage>
        <taxon>Bacteria</taxon>
        <taxon>Pseudomonadati</taxon>
        <taxon>Bacteroidota</taxon>
        <taxon>Bacteroidia</taxon>
        <taxon>Bacteroidales</taxon>
        <taxon>Prevotellaceae</taxon>
        <taxon>Segatella</taxon>
    </lineage>
</organism>
<reference evidence="2" key="1">
    <citation type="submission" date="2022-11" db="EMBL/GenBank/DDBJ databases">
        <title>Genomic repertoires linked with pathogenic potency of arthritogenic Prevotella copri isolated from the gut of rheumatoid arthritis patients.</title>
        <authorList>
            <person name="Nii T."/>
            <person name="Maeda Y."/>
            <person name="Motooka D."/>
            <person name="Naito M."/>
            <person name="Matsumoto Y."/>
            <person name="Ogawa T."/>
            <person name="Oguro-Igashira E."/>
            <person name="Kishikawa T."/>
            <person name="Yamashita M."/>
            <person name="Koizumi S."/>
            <person name="Kurakawa T."/>
            <person name="Okumura R."/>
            <person name="Kayama H."/>
            <person name="Murakami M."/>
            <person name="Sakaguchi T."/>
            <person name="Das B."/>
            <person name="Nakamura S."/>
            <person name="Okada Y."/>
            <person name="Kumanogoh A."/>
            <person name="Takeda K."/>
        </authorList>
    </citation>
    <scope>NUCLEOTIDE SEQUENCE</scope>
    <source>
        <strain evidence="2">H019-1</strain>
    </source>
</reference>
<dbReference type="RefSeq" id="WP_264953140.1">
    <property type="nucleotide sequence ID" value="NZ_JAPDVF010000002.1"/>
</dbReference>
<accession>A0AAW5U398</accession>
<feature type="signal peptide" evidence="1">
    <location>
        <begin position="1"/>
        <end position="21"/>
    </location>
</feature>
<proteinExistence type="predicted"/>
<gene>
    <name evidence="2" type="ORF">ONT19_14310</name>
</gene>
<protein>
    <submittedName>
        <fullName evidence="2">Uncharacterized protein</fullName>
    </submittedName>
</protein>
<name>A0AAW5U398_9BACT</name>
<comment type="caution">
    <text evidence="2">The sequence shown here is derived from an EMBL/GenBank/DDBJ whole genome shotgun (WGS) entry which is preliminary data.</text>
</comment>
<evidence type="ECO:0000313" key="2">
    <source>
        <dbReference type="EMBL" id="MCW4132728.1"/>
    </source>
</evidence>
<feature type="chain" id="PRO_5043509961" evidence="1">
    <location>
        <begin position="22"/>
        <end position="176"/>
    </location>
</feature>
<keyword evidence="1" id="KW-0732">Signal</keyword>
<evidence type="ECO:0000256" key="1">
    <source>
        <dbReference type="SAM" id="SignalP"/>
    </source>
</evidence>
<dbReference type="Gene3D" id="3.20.20.80">
    <property type="entry name" value="Glycosidases"/>
    <property type="match status" value="1"/>
</dbReference>
<dbReference type="EMBL" id="JAPDVG010000001">
    <property type="protein sequence ID" value="MCW4132728.1"/>
    <property type="molecule type" value="Genomic_DNA"/>
</dbReference>
<sequence>MNRKKLLISLAMAMLSMAGLAADNLPALRVEGRNLVDANGKIVVLHGVMDTPNRYFNGWRWQQWKPDYSEADIKPCLEYFSKQFSAITDKKQGAYCTVFRLHMDPCWTNDPAKKASNPQPIGFSGILLAKRQNSFYCTYFLHNRNVADTKSPYPIKRLEVIRWFNQKSMVFNQSLS</sequence>
<dbReference type="AlphaFoldDB" id="A0AAW5U398"/>
<dbReference type="Proteomes" id="UP001209417">
    <property type="component" value="Unassembled WGS sequence"/>
</dbReference>
<evidence type="ECO:0000313" key="3">
    <source>
        <dbReference type="Proteomes" id="UP001209417"/>
    </source>
</evidence>